<protein>
    <recommendedName>
        <fullName evidence="5">Clr5 domain-containing protein</fullName>
    </recommendedName>
</protein>
<dbReference type="InterPro" id="IPR025676">
    <property type="entry name" value="Clr5_dom"/>
</dbReference>
<feature type="repeat" description="ANK" evidence="3">
    <location>
        <begin position="875"/>
        <end position="904"/>
    </location>
</feature>
<comment type="caution">
    <text evidence="6">The sequence shown here is derived from an EMBL/GenBank/DDBJ whole genome shotgun (WGS) entry which is preliminary data.</text>
</comment>
<gene>
    <name evidence="6" type="ORF">CSAL01_03077</name>
</gene>
<keyword evidence="1" id="KW-0677">Repeat</keyword>
<accession>A0A135UIT1</accession>
<dbReference type="InterPro" id="IPR036770">
    <property type="entry name" value="Ankyrin_rpt-contain_sf"/>
</dbReference>
<dbReference type="PROSITE" id="PS50297">
    <property type="entry name" value="ANK_REP_REGION"/>
    <property type="match status" value="2"/>
</dbReference>
<reference evidence="6 7" key="1">
    <citation type="submission" date="2014-02" db="EMBL/GenBank/DDBJ databases">
        <title>The genome sequence of Colletotrichum salicis CBS 607.94.</title>
        <authorList>
            <person name="Baroncelli R."/>
            <person name="Thon M.R."/>
        </authorList>
    </citation>
    <scope>NUCLEOTIDE SEQUENCE [LARGE SCALE GENOMIC DNA]</scope>
    <source>
        <strain evidence="6 7">CBS 607.94</strain>
    </source>
</reference>
<dbReference type="EMBL" id="JFFI01001403">
    <property type="protein sequence ID" value="KXH60257.1"/>
    <property type="molecule type" value="Genomic_DNA"/>
</dbReference>
<dbReference type="PROSITE" id="PS50088">
    <property type="entry name" value="ANK_REPEAT"/>
    <property type="match status" value="4"/>
</dbReference>
<name>A0A135UIT1_9PEZI</name>
<dbReference type="Gene3D" id="1.25.40.20">
    <property type="entry name" value="Ankyrin repeat-containing domain"/>
    <property type="match status" value="3"/>
</dbReference>
<keyword evidence="2 3" id="KW-0040">ANK repeat</keyword>
<dbReference type="Pfam" id="PF12796">
    <property type="entry name" value="Ank_2"/>
    <property type="match status" value="1"/>
</dbReference>
<dbReference type="PANTHER" id="PTHR24198:SF165">
    <property type="entry name" value="ANKYRIN REPEAT-CONTAINING PROTEIN-RELATED"/>
    <property type="match status" value="1"/>
</dbReference>
<dbReference type="Proteomes" id="UP000070121">
    <property type="component" value="Unassembled WGS sequence"/>
</dbReference>
<feature type="repeat" description="ANK" evidence="3">
    <location>
        <begin position="518"/>
        <end position="550"/>
    </location>
</feature>
<dbReference type="SUPFAM" id="SSF48403">
    <property type="entry name" value="Ankyrin repeat"/>
    <property type="match status" value="2"/>
</dbReference>
<evidence type="ECO:0000256" key="3">
    <source>
        <dbReference type="PROSITE-ProRule" id="PRU00023"/>
    </source>
</evidence>
<feature type="domain" description="Clr5" evidence="5">
    <location>
        <begin position="11"/>
        <end position="62"/>
    </location>
</feature>
<evidence type="ECO:0000259" key="5">
    <source>
        <dbReference type="Pfam" id="PF14420"/>
    </source>
</evidence>
<feature type="repeat" description="ANK" evidence="3">
    <location>
        <begin position="942"/>
        <end position="974"/>
    </location>
</feature>
<evidence type="ECO:0000256" key="4">
    <source>
        <dbReference type="SAM" id="MobiDB-lite"/>
    </source>
</evidence>
<dbReference type="OrthoDB" id="539213at2759"/>
<organism evidence="6 7">
    <name type="scientific">Colletotrichum salicis</name>
    <dbReference type="NCBI Taxonomy" id="1209931"/>
    <lineage>
        <taxon>Eukaryota</taxon>
        <taxon>Fungi</taxon>
        <taxon>Dikarya</taxon>
        <taxon>Ascomycota</taxon>
        <taxon>Pezizomycotina</taxon>
        <taxon>Sordariomycetes</taxon>
        <taxon>Hypocreomycetidae</taxon>
        <taxon>Glomerellales</taxon>
        <taxon>Glomerellaceae</taxon>
        <taxon>Colletotrichum</taxon>
        <taxon>Colletotrichum acutatum species complex</taxon>
    </lineage>
</organism>
<evidence type="ECO:0000313" key="7">
    <source>
        <dbReference type="Proteomes" id="UP000070121"/>
    </source>
</evidence>
<feature type="region of interest" description="Disordered" evidence="4">
    <location>
        <begin position="1087"/>
        <end position="1107"/>
    </location>
</feature>
<evidence type="ECO:0000256" key="1">
    <source>
        <dbReference type="ARBA" id="ARBA00022737"/>
    </source>
</evidence>
<dbReference type="STRING" id="1209931.A0A135UIT1"/>
<dbReference type="SMART" id="SM00248">
    <property type="entry name" value="ANK"/>
    <property type="match status" value="8"/>
</dbReference>
<keyword evidence="7" id="KW-1185">Reference proteome</keyword>
<feature type="compositionally biased region" description="Polar residues" evidence="4">
    <location>
        <begin position="1088"/>
        <end position="1098"/>
    </location>
</feature>
<evidence type="ECO:0000313" key="6">
    <source>
        <dbReference type="EMBL" id="KXH60257.1"/>
    </source>
</evidence>
<dbReference type="PANTHER" id="PTHR24198">
    <property type="entry name" value="ANKYRIN REPEAT AND PROTEIN KINASE DOMAIN-CONTAINING PROTEIN"/>
    <property type="match status" value="1"/>
</dbReference>
<dbReference type="Pfam" id="PF14420">
    <property type="entry name" value="Clr5"/>
    <property type="match status" value="1"/>
</dbReference>
<dbReference type="InterPro" id="IPR002110">
    <property type="entry name" value="Ankyrin_rpt"/>
</dbReference>
<feature type="repeat" description="ANK" evidence="3">
    <location>
        <begin position="345"/>
        <end position="377"/>
    </location>
</feature>
<evidence type="ECO:0000256" key="2">
    <source>
        <dbReference type="ARBA" id="ARBA00023043"/>
    </source>
</evidence>
<sequence length="1156" mass="129040">MSRRQRQAVISDAEWERVRPVIRQLYLREDMTLSFVLVALSTIHNFHASKAQLEWKLKHWCMVKNMSGQQWKYTDIQIRERQSRGKKSSLYLSGVPLRAAAVEKARMRHCYTPVVEQYKPAFATSSLPADVPLLIRTPSPVQEARCSGPTEDIPWSQCQHLLNALTMSIPVQINYGIRPTVLVGRELNRIIFRERQSLDYKPNLQHTFQALSLLMPEKVLDNHAFRAAGFTQCSSSRSNTPEALEIMVFLLSNAFCSYLDDGPTERDVVNQAILAMFREVNAWRLLISQQYENLPLSLQAFLHQMFQKAVLASDTATIESLVSAGVDVDLPLNHLPLVLIWGQRRHMTALHWAVHTLNFTMIELLLKLGTSTRSVDLDMLQIACTGHHARDISALEKTTKWLLSVYQYQEADEIKARIFLNELASAPHSETTELVLQFFEPKLHSPTSLAQVLITAIKTSSKWVFEWISKHRRCLNNTNYLGESVLGVAAFRDNYQLCNRLLEFGAMSNPVIEFIHHTFATPLQCAASGAGPSLMKLLLDNGADINFCQTSPGDHAEGTHRYRARLVRIGGISYKHKVGQVGRTALQAALSCKNEDNALFLLSNGARLVGGELAIAIRTRQDSLVEELLALGASLTAASLPHELSPLESAIVTQNSAMALQIVHSMDATMFPARAVYAAVYIASATSDWTIFHELLELRKITLTSAFEQHWLGSSMCLALRLGIDDVFEEILKTGLCPRHLDYQTFDKVLNPRLRPPEVTLQIYEEQYLSLIDQGSPQDPNHRPITSHALFMSPNTIARMIEHGYNFNIDCYRITGNPYALDVLPLLQANGALLDRVLLTTAIFRKASTIVDWYITSGIGINTVYWHDSDKFYGTPLGAAATVGDINLVEILISMGADINENYEGFHRPPPLAMAAMKGLFNIVRKLLQLNADPNATAGIHFDRTALEGASERGRLDVVKLLLDSGVSTEGTGRRQYIRSIIFARREGHPTVAKLLKDYRRWSKADQDVFDELESLDENRGVIKDSEEDVFGIERAGRYRGHMALPWSQCEYDPAAEMTMTPAIGEDKTKDTPEDLASPFKAGVLLKDNNSGKTSTRGGTARSGIARDLPGLAGAECSASVEEGGCSLHDEHTQGGDGEDWMEKYVRFPSVTPSVC</sequence>
<dbReference type="Pfam" id="PF00023">
    <property type="entry name" value="Ank"/>
    <property type="match status" value="1"/>
</dbReference>
<proteinExistence type="predicted"/>
<dbReference type="AlphaFoldDB" id="A0A135UIT1"/>